<dbReference type="InterPro" id="IPR036365">
    <property type="entry name" value="PGBD-like_sf"/>
</dbReference>
<gene>
    <name evidence="3" type="ORF">UW55_C0010G0022</name>
</gene>
<feature type="chain" id="PRO_5002537922" evidence="1">
    <location>
        <begin position="23"/>
        <end position="179"/>
    </location>
</feature>
<dbReference type="EMBL" id="LCIT01000010">
    <property type="protein sequence ID" value="KKT62673.1"/>
    <property type="molecule type" value="Genomic_DNA"/>
</dbReference>
<dbReference type="InterPro" id="IPR036366">
    <property type="entry name" value="PGBDSf"/>
</dbReference>
<dbReference type="AlphaFoldDB" id="A0A0G1IUN6"/>
<keyword evidence="3" id="KW-0687">Ribonucleoprotein</keyword>
<comment type="caution">
    <text evidence="3">The sequence shown here is derived from an EMBL/GenBank/DDBJ whole genome shotgun (WGS) entry which is preliminary data.</text>
</comment>
<evidence type="ECO:0000259" key="2">
    <source>
        <dbReference type="Pfam" id="PF01471"/>
    </source>
</evidence>
<name>A0A0G1IUN6_9BACT</name>
<evidence type="ECO:0000256" key="1">
    <source>
        <dbReference type="SAM" id="SignalP"/>
    </source>
</evidence>
<dbReference type="Gene3D" id="1.10.101.10">
    <property type="entry name" value="PGBD-like superfamily/PGBD"/>
    <property type="match status" value="1"/>
</dbReference>
<protein>
    <submittedName>
        <fullName evidence="3">50S ribosomal protein L5</fullName>
    </submittedName>
</protein>
<evidence type="ECO:0000313" key="4">
    <source>
        <dbReference type="Proteomes" id="UP000033945"/>
    </source>
</evidence>
<dbReference type="NCBIfam" id="NF033223">
    <property type="entry name" value="YHYH_alt"/>
    <property type="match status" value="1"/>
</dbReference>
<accession>A0A0G1IUN6</accession>
<dbReference type="GO" id="GO:0005840">
    <property type="term" value="C:ribosome"/>
    <property type="evidence" value="ECO:0007669"/>
    <property type="project" value="UniProtKB-KW"/>
</dbReference>
<keyword evidence="3" id="KW-0689">Ribosomal protein</keyword>
<proteinExistence type="predicted"/>
<dbReference type="InterPro" id="IPR047773">
    <property type="entry name" value="YHYH_dom_bact"/>
</dbReference>
<dbReference type="InterPro" id="IPR002477">
    <property type="entry name" value="Peptidoglycan-bd-like"/>
</dbReference>
<sequence>MKTTQGFLLALILLVAPLTVSAHPGNTDAYGCHTCRTNCPKWGLSTGEYHCHRAKALPQPEEPIRSHADGTTELWPDYKNPSTGTKTTPTPTVTIPQASSVPTSVTVITYGLAKGMENAQVTRLQQLLAKDKSVYPEGLVTGYFGPATERAVKAFQKKHGLEQVGVVGPKTRALLNAMQ</sequence>
<organism evidence="3 4">
    <name type="scientific">Candidatus Giovannonibacteria bacterium GW2011_GWA2_44_26</name>
    <dbReference type="NCBI Taxonomy" id="1618648"/>
    <lineage>
        <taxon>Bacteria</taxon>
        <taxon>Candidatus Giovannoniibacteriota</taxon>
    </lineage>
</organism>
<feature type="domain" description="Peptidoglycan binding-like" evidence="2">
    <location>
        <begin position="118"/>
        <end position="175"/>
    </location>
</feature>
<feature type="signal peptide" evidence="1">
    <location>
        <begin position="1"/>
        <end position="22"/>
    </location>
</feature>
<dbReference type="Proteomes" id="UP000033945">
    <property type="component" value="Unassembled WGS sequence"/>
</dbReference>
<dbReference type="SUPFAM" id="SSF47090">
    <property type="entry name" value="PGBD-like"/>
    <property type="match status" value="1"/>
</dbReference>
<evidence type="ECO:0000313" key="3">
    <source>
        <dbReference type="EMBL" id="KKT62673.1"/>
    </source>
</evidence>
<keyword evidence="1" id="KW-0732">Signal</keyword>
<reference evidence="3 4" key="1">
    <citation type="journal article" date="2015" name="Nature">
        <title>rRNA introns, odd ribosomes, and small enigmatic genomes across a large radiation of phyla.</title>
        <authorList>
            <person name="Brown C.T."/>
            <person name="Hug L.A."/>
            <person name="Thomas B.C."/>
            <person name="Sharon I."/>
            <person name="Castelle C.J."/>
            <person name="Singh A."/>
            <person name="Wilkins M.J."/>
            <person name="Williams K.H."/>
            <person name="Banfield J.F."/>
        </authorList>
    </citation>
    <scope>NUCLEOTIDE SEQUENCE [LARGE SCALE GENOMIC DNA]</scope>
</reference>
<dbReference type="Pfam" id="PF01471">
    <property type="entry name" value="PG_binding_1"/>
    <property type="match status" value="1"/>
</dbReference>